<feature type="transmembrane region" description="Helical" evidence="12">
    <location>
        <begin position="47"/>
        <end position="68"/>
    </location>
</feature>
<dbReference type="GO" id="GO:0030295">
    <property type="term" value="F:protein kinase activator activity"/>
    <property type="evidence" value="ECO:0007669"/>
    <property type="project" value="TreeGrafter"/>
</dbReference>
<reference evidence="15" key="1">
    <citation type="journal article" date="2021" name="PeerJ">
        <title>Extensive microbial diversity within the chicken gut microbiome revealed by metagenomics and culture.</title>
        <authorList>
            <person name="Gilroy R."/>
            <person name="Ravi A."/>
            <person name="Getino M."/>
            <person name="Pursley I."/>
            <person name="Horton D.L."/>
            <person name="Alikhan N.F."/>
            <person name="Baker D."/>
            <person name="Gharbi K."/>
            <person name="Hall N."/>
            <person name="Watson M."/>
            <person name="Adriaenssens E.M."/>
            <person name="Foster-Nyarko E."/>
            <person name="Jarju S."/>
            <person name="Secka A."/>
            <person name="Antonio M."/>
            <person name="Oren A."/>
            <person name="Chaudhuri R.R."/>
            <person name="La Ragione R."/>
            <person name="Hildebrand F."/>
            <person name="Pallen M.J."/>
        </authorList>
    </citation>
    <scope>NUCLEOTIDE SEQUENCE</scope>
    <source>
        <strain evidence="15">ChiBcec1-1630</strain>
    </source>
</reference>
<evidence type="ECO:0000256" key="7">
    <source>
        <dbReference type="ARBA" id="ARBA00022777"/>
    </source>
</evidence>
<dbReference type="InterPro" id="IPR036890">
    <property type="entry name" value="HATPase_C_sf"/>
</dbReference>
<dbReference type="InterPro" id="IPR004358">
    <property type="entry name" value="Sig_transdc_His_kin-like_C"/>
</dbReference>
<dbReference type="FunFam" id="3.30.565.10:FF:000006">
    <property type="entry name" value="Sensor histidine kinase WalK"/>
    <property type="match status" value="1"/>
</dbReference>
<accession>A0A9D2QKV5</accession>
<dbReference type="Proteomes" id="UP000823922">
    <property type="component" value="Unassembled WGS sequence"/>
</dbReference>
<evidence type="ECO:0000256" key="5">
    <source>
        <dbReference type="ARBA" id="ARBA00022679"/>
    </source>
</evidence>
<keyword evidence="5" id="KW-0808">Transferase</keyword>
<gene>
    <name evidence="15" type="ORF">H9926_10980</name>
</gene>
<keyword evidence="4" id="KW-0597">Phosphoprotein</keyword>
<keyword evidence="12" id="KW-0812">Transmembrane</keyword>
<evidence type="ECO:0000256" key="8">
    <source>
        <dbReference type="ARBA" id="ARBA00022840"/>
    </source>
</evidence>
<feature type="domain" description="HAMP" evidence="14">
    <location>
        <begin position="69"/>
        <end position="122"/>
    </location>
</feature>
<dbReference type="CDD" id="cd06225">
    <property type="entry name" value="HAMP"/>
    <property type="match status" value="1"/>
</dbReference>
<evidence type="ECO:0000259" key="14">
    <source>
        <dbReference type="PROSITE" id="PS50885"/>
    </source>
</evidence>
<proteinExistence type="predicted"/>
<feature type="transmembrane region" description="Helical" evidence="12">
    <location>
        <begin position="9"/>
        <end position="35"/>
    </location>
</feature>
<comment type="catalytic activity">
    <reaction evidence="1">
        <text>ATP + protein L-histidine = ADP + protein N-phospho-L-histidine.</text>
        <dbReference type="EC" id="2.7.13.3"/>
    </reaction>
</comment>
<dbReference type="GO" id="GO:0005524">
    <property type="term" value="F:ATP binding"/>
    <property type="evidence" value="ECO:0007669"/>
    <property type="project" value="UniProtKB-KW"/>
</dbReference>
<evidence type="ECO:0000256" key="12">
    <source>
        <dbReference type="SAM" id="Phobius"/>
    </source>
</evidence>
<evidence type="ECO:0000256" key="1">
    <source>
        <dbReference type="ARBA" id="ARBA00000085"/>
    </source>
</evidence>
<dbReference type="GO" id="GO:0000155">
    <property type="term" value="F:phosphorelay sensor kinase activity"/>
    <property type="evidence" value="ECO:0007669"/>
    <property type="project" value="InterPro"/>
</dbReference>
<dbReference type="GO" id="GO:0007234">
    <property type="term" value="P:osmosensory signaling via phosphorelay pathway"/>
    <property type="evidence" value="ECO:0007669"/>
    <property type="project" value="TreeGrafter"/>
</dbReference>
<evidence type="ECO:0000256" key="9">
    <source>
        <dbReference type="ARBA" id="ARBA00023012"/>
    </source>
</evidence>
<keyword evidence="9" id="KW-0902">Two-component regulatory system</keyword>
<keyword evidence="8" id="KW-0067">ATP-binding</keyword>
<dbReference type="InterPro" id="IPR003594">
    <property type="entry name" value="HATPase_dom"/>
</dbReference>
<dbReference type="InterPro" id="IPR003660">
    <property type="entry name" value="HAMP_dom"/>
</dbReference>
<evidence type="ECO:0000256" key="4">
    <source>
        <dbReference type="ARBA" id="ARBA00022553"/>
    </source>
</evidence>
<protein>
    <recommendedName>
        <fullName evidence="3">histidine kinase</fullName>
        <ecNumber evidence="3">2.7.13.3</ecNumber>
    </recommendedName>
</protein>
<comment type="subcellular location">
    <subcellularLocation>
        <location evidence="2">Membrane</location>
    </subcellularLocation>
</comment>
<dbReference type="CDD" id="cd00075">
    <property type="entry name" value="HATPase"/>
    <property type="match status" value="1"/>
</dbReference>
<sequence length="367" mass="40470">MKNGKLKIIFFFSLMIFVIMFITLLVLSAATIFLIHFGILTGHGPKPLLIVFALMSLAVSTILSNVCIRKMVRPILEINEAAQKVARGDFEVKVSEQSIMAEVSAMAHNFNLMTQELAGMETFRSDFISNVSHEFKTPLSAIEGYATLLQDKTLTAQKREFYVSKILYNSRRLSTLTGNILLLSRLENQEINGSQEWFSLDEQLRQIILLFENQWTEKNLDMDIELESVAYYGNPNLLAQVWQNLIDNAVKFTGEGGRISIRLNRSASSVRVSVSDTGIGMSEEVKGHVFERFYQGDSSHSTQGNGLGLALAQRIVLLHGGSIEAESPLENPVPASATDGTSPAAGTDSGTQKGRGTTFLVTLPLKS</sequence>
<keyword evidence="12" id="KW-1133">Transmembrane helix</keyword>
<dbReference type="Gene3D" id="3.30.565.10">
    <property type="entry name" value="Histidine kinase-like ATPase, C-terminal domain"/>
    <property type="match status" value="1"/>
</dbReference>
<evidence type="ECO:0000256" key="3">
    <source>
        <dbReference type="ARBA" id="ARBA00012438"/>
    </source>
</evidence>
<dbReference type="PRINTS" id="PR00344">
    <property type="entry name" value="BCTRLSENSOR"/>
</dbReference>
<evidence type="ECO:0000259" key="13">
    <source>
        <dbReference type="PROSITE" id="PS50109"/>
    </source>
</evidence>
<dbReference type="EC" id="2.7.13.3" evidence="3"/>
<dbReference type="Gene3D" id="1.10.287.130">
    <property type="match status" value="1"/>
</dbReference>
<evidence type="ECO:0000256" key="11">
    <source>
        <dbReference type="SAM" id="MobiDB-lite"/>
    </source>
</evidence>
<evidence type="ECO:0000256" key="10">
    <source>
        <dbReference type="ARBA" id="ARBA00023136"/>
    </source>
</evidence>
<reference evidence="15" key="2">
    <citation type="submission" date="2021-04" db="EMBL/GenBank/DDBJ databases">
        <authorList>
            <person name="Gilroy R."/>
        </authorList>
    </citation>
    <scope>NUCLEOTIDE SEQUENCE</scope>
    <source>
        <strain evidence="15">ChiBcec1-1630</strain>
    </source>
</reference>
<keyword evidence="7 15" id="KW-0418">Kinase</keyword>
<dbReference type="InterPro" id="IPR003661">
    <property type="entry name" value="HisK_dim/P_dom"/>
</dbReference>
<dbReference type="SUPFAM" id="SSF55874">
    <property type="entry name" value="ATPase domain of HSP90 chaperone/DNA topoisomerase II/histidine kinase"/>
    <property type="match status" value="1"/>
</dbReference>
<dbReference type="PROSITE" id="PS50109">
    <property type="entry name" value="HIS_KIN"/>
    <property type="match status" value="1"/>
</dbReference>
<evidence type="ECO:0000256" key="2">
    <source>
        <dbReference type="ARBA" id="ARBA00004370"/>
    </source>
</evidence>
<organism evidence="15 16">
    <name type="scientific">Candidatus Eisenbergiella intestinigallinarum</name>
    <dbReference type="NCBI Taxonomy" id="2838549"/>
    <lineage>
        <taxon>Bacteria</taxon>
        <taxon>Bacillati</taxon>
        <taxon>Bacillota</taxon>
        <taxon>Clostridia</taxon>
        <taxon>Lachnospirales</taxon>
        <taxon>Lachnospiraceae</taxon>
        <taxon>Eisenbergiella</taxon>
    </lineage>
</organism>
<feature type="region of interest" description="Disordered" evidence="11">
    <location>
        <begin position="326"/>
        <end position="357"/>
    </location>
</feature>
<dbReference type="CDD" id="cd00082">
    <property type="entry name" value="HisKA"/>
    <property type="match status" value="1"/>
</dbReference>
<dbReference type="PANTHER" id="PTHR42878">
    <property type="entry name" value="TWO-COMPONENT HISTIDINE KINASE"/>
    <property type="match status" value="1"/>
</dbReference>
<dbReference type="SMART" id="SM00304">
    <property type="entry name" value="HAMP"/>
    <property type="match status" value="1"/>
</dbReference>
<dbReference type="GO" id="GO:0016020">
    <property type="term" value="C:membrane"/>
    <property type="evidence" value="ECO:0007669"/>
    <property type="project" value="UniProtKB-SubCell"/>
</dbReference>
<name>A0A9D2QKV5_9FIRM</name>
<dbReference type="InterPro" id="IPR036097">
    <property type="entry name" value="HisK_dim/P_sf"/>
</dbReference>
<comment type="caution">
    <text evidence="15">The sequence shown here is derived from an EMBL/GenBank/DDBJ whole genome shotgun (WGS) entry which is preliminary data.</text>
</comment>
<keyword evidence="10 12" id="KW-0472">Membrane</keyword>
<dbReference type="InterPro" id="IPR005467">
    <property type="entry name" value="His_kinase_dom"/>
</dbReference>
<dbReference type="SUPFAM" id="SSF158472">
    <property type="entry name" value="HAMP domain-like"/>
    <property type="match status" value="1"/>
</dbReference>
<dbReference type="SMART" id="SM00387">
    <property type="entry name" value="HATPase_c"/>
    <property type="match status" value="1"/>
</dbReference>
<dbReference type="FunFam" id="1.10.287.130:FF:000001">
    <property type="entry name" value="Two-component sensor histidine kinase"/>
    <property type="match status" value="1"/>
</dbReference>
<evidence type="ECO:0000313" key="15">
    <source>
        <dbReference type="EMBL" id="HJC88525.1"/>
    </source>
</evidence>
<dbReference type="SUPFAM" id="SSF47384">
    <property type="entry name" value="Homodimeric domain of signal transducing histidine kinase"/>
    <property type="match status" value="1"/>
</dbReference>
<dbReference type="AlphaFoldDB" id="A0A9D2QKV5"/>
<dbReference type="PANTHER" id="PTHR42878:SF7">
    <property type="entry name" value="SENSOR HISTIDINE KINASE GLRK"/>
    <property type="match status" value="1"/>
</dbReference>
<dbReference type="GO" id="GO:0000156">
    <property type="term" value="F:phosphorelay response regulator activity"/>
    <property type="evidence" value="ECO:0007669"/>
    <property type="project" value="TreeGrafter"/>
</dbReference>
<dbReference type="Pfam" id="PF00512">
    <property type="entry name" value="HisKA"/>
    <property type="match status" value="1"/>
</dbReference>
<dbReference type="Pfam" id="PF00672">
    <property type="entry name" value="HAMP"/>
    <property type="match status" value="1"/>
</dbReference>
<dbReference type="EMBL" id="DWVS01000281">
    <property type="protein sequence ID" value="HJC88525.1"/>
    <property type="molecule type" value="Genomic_DNA"/>
</dbReference>
<feature type="domain" description="Histidine kinase" evidence="13">
    <location>
        <begin position="130"/>
        <end position="367"/>
    </location>
</feature>
<dbReference type="InterPro" id="IPR050351">
    <property type="entry name" value="BphY/WalK/GraS-like"/>
</dbReference>
<evidence type="ECO:0000256" key="6">
    <source>
        <dbReference type="ARBA" id="ARBA00022741"/>
    </source>
</evidence>
<dbReference type="Gene3D" id="6.10.340.10">
    <property type="match status" value="1"/>
</dbReference>
<evidence type="ECO:0000313" key="16">
    <source>
        <dbReference type="Proteomes" id="UP000823922"/>
    </source>
</evidence>
<keyword evidence="6" id="KW-0547">Nucleotide-binding</keyword>
<dbReference type="SMART" id="SM00388">
    <property type="entry name" value="HisKA"/>
    <property type="match status" value="1"/>
</dbReference>
<dbReference type="Pfam" id="PF02518">
    <property type="entry name" value="HATPase_c"/>
    <property type="match status" value="1"/>
</dbReference>
<dbReference type="PROSITE" id="PS50885">
    <property type="entry name" value="HAMP"/>
    <property type="match status" value="1"/>
</dbReference>